<feature type="compositionally biased region" description="Low complexity" evidence="7">
    <location>
        <begin position="337"/>
        <end position="348"/>
    </location>
</feature>
<dbReference type="Gene3D" id="1.10.510.10">
    <property type="entry name" value="Transferase(Phosphotransferase) domain 1"/>
    <property type="match status" value="1"/>
</dbReference>
<dbReference type="PANTHER" id="PTHR43289">
    <property type="entry name" value="MITOGEN-ACTIVATED PROTEIN KINASE KINASE KINASE 20-RELATED"/>
    <property type="match status" value="1"/>
</dbReference>
<evidence type="ECO:0000256" key="5">
    <source>
        <dbReference type="ARBA" id="ARBA00022777"/>
    </source>
</evidence>
<evidence type="ECO:0000256" key="4">
    <source>
        <dbReference type="ARBA" id="ARBA00022741"/>
    </source>
</evidence>
<dbReference type="AlphaFoldDB" id="A0A401ZBJ2"/>
<dbReference type="FunFam" id="1.10.510.10:FF:000021">
    <property type="entry name" value="Serine/threonine protein kinase"/>
    <property type="match status" value="1"/>
</dbReference>
<dbReference type="InterPro" id="IPR008271">
    <property type="entry name" value="Ser/Thr_kinase_AS"/>
</dbReference>
<dbReference type="Pfam" id="PF00069">
    <property type="entry name" value="Pkinase"/>
    <property type="match status" value="1"/>
</dbReference>
<keyword evidence="2" id="KW-0723">Serine/threonine-protein kinase</keyword>
<dbReference type="RefSeq" id="WP_126595278.1">
    <property type="nucleotide sequence ID" value="NZ_BIFQ01000001.1"/>
</dbReference>
<dbReference type="PROSITE" id="PS50011">
    <property type="entry name" value="PROTEIN_KINASE_DOM"/>
    <property type="match status" value="1"/>
</dbReference>
<name>A0A401ZBJ2_9CHLR</name>
<gene>
    <name evidence="10" type="ORF">KDAU_14170</name>
</gene>
<dbReference type="Gene3D" id="3.30.200.20">
    <property type="entry name" value="Phosphorylase Kinase, domain 1"/>
    <property type="match status" value="1"/>
</dbReference>
<dbReference type="EMBL" id="BIFQ01000001">
    <property type="protein sequence ID" value="GCE04088.1"/>
    <property type="molecule type" value="Genomic_DNA"/>
</dbReference>
<dbReference type="PANTHER" id="PTHR43289:SF6">
    <property type="entry name" value="SERINE_THREONINE-PROTEIN KINASE NEKL-3"/>
    <property type="match status" value="1"/>
</dbReference>
<dbReference type="PROSITE" id="PS00108">
    <property type="entry name" value="PROTEIN_KINASE_ST"/>
    <property type="match status" value="1"/>
</dbReference>
<evidence type="ECO:0000259" key="9">
    <source>
        <dbReference type="PROSITE" id="PS50011"/>
    </source>
</evidence>
<keyword evidence="6" id="KW-0067">ATP-binding</keyword>
<feature type="region of interest" description="Disordered" evidence="7">
    <location>
        <begin position="320"/>
        <end position="348"/>
    </location>
</feature>
<dbReference type="InterPro" id="IPR000719">
    <property type="entry name" value="Prot_kinase_dom"/>
</dbReference>
<evidence type="ECO:0000256" key="3">
    <source>
        <dbReference type="ARBA" id="ARBA00022679"/>
    </source>
</evidence>
<proteinExistence type="predicted"/>
<evidence type="ECO:0000256" key="7">
    <source>
        <dbReference type="SAM" id="MobiDB-lite"/>
    </source>
</evidence>
<keyword evidence="8" id="KW-0472">Membrane</keyword>
<organism evidence="10 11">
    <name type="scientific">Dictyobacter aurantiacus</name>
    <dbReference type="NCBI Taxonomy" id="1936993"/>
    <lineage>
        <taxon>Bacteria</taxon>
        <taxon>Bacillati</taxon>
        <taxon>Chloroflexota</taxon>
        <taxon>Ktedonobacteria</taxon>
        <taxon>Ktedonobacterales</taxon>
        <taxon>Dictyobacteraceae</taxon>
        <taxon>Dictyobacter</taxon>
    </lineage>
</organism>
<dbReference type="GO" id="GO:0005524">
    <property type="term" value="F:ATP binding"/>
    <property type="evidence" value="ECO:0007669"/>
    <property type="project" value="UniProtKB-KW"/>
</dbReference>
<feature type="domain" description="Protein kinase" evidence="9">
    <location>
        <begin position="12"/>
        <end position="293"/>
    </location>
</feature>
<keyword evidence="5" id="KW-0418">Kinase</keyword>
<dbReference type="SMART" id="SM00220">
    <property type="entry name" value="S_TKc"/>
    <property type="match status" value="1"/>
</dbReference>
<dbReference type="GO" id="GO:0004674">
    <property type="term" value="F:protein serine/threonine kinase activity"/>
    <property type="evidence" value="ECO:0007669"/>
    <property type="project" value="UniProtKB-KW"/>
</dbReference>
<comment type="caution">
    <text evidence="10">The sequence shown here is derived from an EMBL/GenBank/DDBJ whole genome shotgun (WGS) entry which is preliminary data.</text>
</comment>
<dbReference type="CDD" id="cd14014">
    <property type="entry name" value="STKc_PknB_like"/>
    <property type="match status" value="1"/>
</dbReference>
<evidence type="ECO:0000256" key="1">
    <source>
        <dbReference type="ARBA" id="ARBA00012513"/>
    </source>
</evidence>
<evidence type="ECO:0000256" key="6">
    <source>
        <dbReference type="ARBA" id="ARBA00022840"/>
    </source>
</evidence>
<feature type="compositionally biased region" description="Polar residues" evidence="7">
    <location>
        <begin position="325"/>
        <end position="336"/>
    </location>
</feature>
<feature type="transmembrane region" description="Helical" evidence="8">
    <location>
        <begin position="404"/>
        <end position="426"/>
    </location>
</feature>
<reference evidence="11" key="1">
    <citation type="submission" date="2018-12" db="EMBL/GenBank/DDBJ databases">
        <title>Tengunoibacter tsumagoiensis gen. nov., sp. nov., Dictyobacter kobayashii sp. nov., D. alpinus sp. nov., and D. joshuensis sp. nov. and description of Dictyobacteraceae fam. nov. within the order Ktedonobacterales isolated from Tengu-no-mugimeshi.</title>
        <authorList>
            <person name="Wang C.M."/>
            <person name="Zheng Y."/>
            <person name="Sakai Y."/>
            <person name="Toyoda A."/>
            <person name="Minakuchi Y."/>
            <person name="Abe K."/>
            <person name="Yokota A."/>
            <person name="Yabe S."/>
        </authorList>
    </citation>
    <scope>NUCLEOTIDE SEQUENCE [LARGE SCALE GENOMIC DNA]</scope>
    <source>
        <strain evidence="11">S-27</strain>
    </source>
</reference>
<dbReference type="OrthoDB" id="142316at2"/>
<evidence type="ECO:0000256" key="2">
    <source>
        <dbReference type="ARBA" id="ARBA00022527"/>
    </source>
</evidence>
<keyword evidence="4" id="KW-0547">Nucleotide-binding</keyword>
<accession>A0A401ZBJ2</accession>
<evidence type="ECO:0000313" key="10">
    <source>
        <dbReference type="EMBL" id="GCE04088.1"/>
    </source>
</evidence>
<keyword evidence="8" id="KW-0812">Transmembrane</keyword>
<dbReference type="InterPro" id="IPR011009">
    <property type="entry name" value="Kinase-like_dom_sf"/>
</dbReference>
<evidence type="ECO:0000313" key="11">
    <source>
        <dbReference type="Proteomes" id="UP000287224"/>
    </source>
</evidence>
<keyword evidence="3" id="KW-0808">Transferase</keyword>
<sequence>MNSALPQRLDKYELIERLGHGGVAEVWKALDTQLQRYVAIKMLHPNLRDDPNFIARFQREAQLIAALHHPNIVQIHDFQIYQPPVSGAPTYFPLAYMVMDYVEGQTLAEYIYETSSVGKVPAPDRIVNLFTSISLAIDYAHSKGMIHRDIKPANILLDKRNTARNPMGEPILTDFGVAKLLSSLTNTQSGVQLGTPLYISPEQARGLQGDGRSDLYSLGIILYEMVTGVLPFRGDTPVEVIMQHVHATPISPTMINPNIPPALVQVIKRSIAKNPEERYASASEMTVAIARALNVTVPEILGQPTTIEVLDATRSASSSTDSMRFVNSGTGEQTRISSPSGQAASSGGYADAAESMTLAAVPKTAPTAPAVQPAPTPTVGISPPPVFPAGNRPSAARRSVSSTYLIGTVILLVLLIAGGVTAFLIWPSYATLSAQTDGQAFYVSSGQTAMDSARGIADQLQIDVPNVPPPQAGKSYHAWLLGDTDPMRRDDLTGPLPITPPLLLTKSLPIQNGRIHYLYPGDAHHDNLLSSTSRLLITEEDANSANAAPSKDPAQWKYYAVLPQQPIAQDAAAFSALIHIRHLFYNEVDISVLGLPGGLDNWLFKNTEKLLEWSVSARDNWHGAQTNSSEIGLMRNQFISELDYLDGLKNVHVDMPANTPVMADPVAATVGLLTVDPAHQGGDFNKTNPPGYTDHVQFHVAQVAKAGDITPETRQRTAHIIDALQNVNSWLRTVRQDAVKLFNSTPDQLKQAEAGRMLDDMVTLTTYAYIGKLDPVTNQVHPGVTQVHQDIQQLATFTLTKKMPAHL</sequence>
<dbReference type="Proteomes" id="UP000287224">
    <property type="component" value="Unassembled WGS sequence"/>
</dbReference>
<keyword evidence="8" id="KW-1133">Transmembrane helix</keyword>
<dbReference type="SUPFAM" id="SSF56112">
    <property type="entry name" value="Protein kinase-like (PK-like)"/>
    <property type="match status" value="1"/>
</dbReference>
<dbReference type="EC" id="2.7.11.1" evidence="1"/>
<protein>
    <recommendedName>
        <fullName evidence="1">non-specific serine/threonine protein kinase</fullName>
        <ecNumber evidence="1">2.7.11.1</ecNumber>
    </recommendedName>
</protein>
<keyword evidence="11" id="KW-1185">Reference proteome</keyword>
<evidence type="ECO:0000256" key="8">
    <source>
        <dbReference type="SAM" id="Phobius"/>
    </source>
</evidence>